<dbReference type="PANTHER" id="PTHR13696">
    <property type="entry name" value="P-LOOP CONTAINING NUCLEOSIDE TRIPHOSPHATE HYDROLASE"/>
    <property type="match status" value="1"/>
</dbReference>
<dbReference type="InterPro" id="IPR025669">
    <property type="entry name" value="AAA_dom"/>
</dbReference>
<dbReference type="CDD" id="cd02042">
    <property type="entry name" value="ParAB_family"/>
    <property type="match status" value="1"/>
</dbReference>
<name>X1V9Y2_9ZZZZ</name>
<reference evidence="2" key="1">
    <citation type="journal article" date="2014" name="Front. Microbiol.">
        <title>High frequency of phylogenetically diverse reductive dehalogenase-homologous genes in deep subseafloor sedimentary metagenomes.</title>
        <authorList>
            <person name="Kawai M."/>
            <person name="Futagami T."/>
            <person name="Toyoda A."/>
            <person name="Takaki Y."/>
            <person name="Nishi S."/>
            <person name="Hori S."/>
            <person name="Arai W."/>
            <person name="Tsubouchi T."/>
            <person name="Morono Y."/>
            <person name="Uchiyama I."/>
            <person name="Ito T."/>
            <person name="Fujiyama A."/>
            <person name="Inagaki F."/>
            <person name="Takami H."/>
        </authorList>
    </citation>
    <scope>NUCLEOTIDE SEQUENCE</scope>
    <source>
        <strain evidence="2">Expedition CK06-06</strain>
    </source>
</reference>
<accession>X1V9Y2</accession>
<proteinExistence type="predicted"/>
<evidence type="ECO:0000313" key="2">
    <source>
        <dbReference type="EMBL" id="GAJ13472.1"/>
    </source>
</evidence>
<dbReference type="PANTHER" id="PTHR13696:SF99">
    <property type="entry name" value="COBYRINIC ACID AC-DIAMIDE SYNTHASE"/>
    <property type="match status" value="1"/>
</dbReference>
<dbReference type="AlphaFoldDB" id="X1V9Y2"/>
<dbReference type="InterPro" id="IPR027417">
    <property type="entry name" value="P-loop_NTPase"/>
</dbReference>
<dbReference type="Gene3D" id="3.40.50.300">
    <property type="entry name" value="P-loop containing nucleotide triphosphate hydrolases"/>
    <property type="match status" value="1"/>
</dbReference>
<protein>
    <recommendedName>
        <fullName evidence="1">AAA domain-containing protein</fullName>
    </recommendedName>
</protein>
<gene>
    <name evidence="2" type="ORF">S12H4_44144</name>
</gene>
<feature type="domain" description="AAA" evidence="1">
    <location>
        <begin position="13"/>
        <end position="189"/>
    </location>
</feature>
<feature type="non-terminal residue" evidence="2">
    <location>
        <position position="239"/>
    </location>
</feature>
<dbReference type="SUPFAM" id="SSF52540">
    <property type="entry name" value="P-loop containing nucleoside triphosphate hydrolases"/>
    <property type="match status" value="1"/>
</dbReference>
<evidence type="ECO:0000259" key="1">
    <source>
        <dbReference type="Pfam" id="PF13614"/>
    </source>
</evidence>
<organism evidence="2">
    <name type="scientific">marine sediment metagenome</name>
    <dbReference type="NCBI Taxonomy" id="412755"/>
    <lineage>
        <taxon>unclassified sequences</taxon>
        <taxon>metagenomes</taxon>
        <taxon>ecological metagenomes</taxon>
    </lineage>
</organism>
<sequence length="239" mass="26984">MNKENNHKFKKPKVIAVANQKGGVGKTNITFNLSGALAEKNKRILLIDLDQQGNLSSSFLENIYHLKFTVTDLFLDNALDIIKVIQKTPFQNIDIIPSNIDLSKIDLQLAGEPDAQYFLADRLKELKENYPYIIIDCPPSLGLATRIGLVAADEVIIPLECQEWAVKGTAYLRGAINKIRKRANPKLKIMGYIINKFVGRRKLEEVYHETVLEGFKDKVFKVELKNSVKYAEAATLKKP</sequence>
<comment type="caution">
    <text evidence="2">The sequence shown here is derived from an EMBL/GenBank/DDBJ whole genome shotgun (WGS) entry which is preliminary data.</text>
</comment>
<dbReference type="Pfam" id="PF13614">
    <property type="entry name" value="AAA_31"/>
    <property type="match status" value="1"/>
</dbReference>
<dbReference type="FunFam" id="3.40.50.300:FF:000285">
    <property type="entry name" value="Sporulation initiation inhibitor Soj"/>
    <property type="match status" value="1"/>
</dbReference>
<dbReference type="EMBL" id="BARW01027169">
    <property type="protein sequence ID" value="GAJ13472.1"/>
    <property type="molecule type" value="Genomic_DNA"/>
</dbReference>
<dbReference type="InterPro" id="IPR050678">
    <property type="entry name" value="DNA_Partitioning_ATPase"/>
</dbReference>